<comment type="caution">
    <text evidence="2">The sequence shown here is derived from an EMBL/GenBank/DDBJ whole genome shotgun (WGS) entry which is preliminary data.</text>
</comment>
<evidence type="ECO:0000259" key="1">
    <source>
        <dbReference type="Pfam" id="PF09860"/>
    </source>
</evidence>
<reference evidence="2 3" key="1">
    <citation type="submission" date="2019-08" db="EMBL/GenBank/DDBJ databases">
        <authorList>
            <person name="Luo N."/>
        </authorList>
    </citation>
    <scope>NUCLEOTIDE SEQUENCE [LARGE SCALE GENOMIC DNA]</scope>
    <source>
        <strain evidence="2 3">NCIMB 9442</strain>
    </source>
</reference>
<dbReference type="InterPro" id="IPR018656">
    <property type="entry name" value="DUF2087"/>
</dbReference>
<dbReference type="Pfam" id="PF09860">
    <property type="entry name" value="DUF2087"/>
    <property type="match status" value="1"/>
</dbReference>
<dbReference type="Proteomes" id="UP001194469">
    <property type="component" value="Unassembled WGS sequence"/>
</dbReference>
<name>A0ABS0J8M4_9BACT</name>
<sequence>MSRPRFPFIAKDVSALARSLQRELAACAMPLQLAGHGGRPTDDACGNPAHDATGSPTVGSAGDAACVPANAPGPVSPVSHVSHVQLLNMLVRAVGYRNFQHYRAQFAAQERLERLAAPQPANPEEPVDLRRVERAARHFGPDGLLARWPGKVSLQRLCLWWVWSRLPAGHELTGTQMDDALRACHHFGDHALLRRWLCDLGMTTRTPDGRQYRRVEQRPPQEALALLQHLRDRERHARLADRTRQAGHGVPAA</sequence>
<proteinExistence type="predicted"/>
<gene>
    <name evidence="2" type="ORF">FVW20_17850</name>
</gene>
<keyword evidence="3" id="KW-1185">Reference proteome</keyword>
<evidence type="ECO:0000313" key="2">
    <source>
        <dbReference type="EMBL" id="MBG3878812.1"/>
    </source>
</evidence>
<dbReference type="EMBL" id="VRYY01000734">
    <property type="protein sequence ID" value="MBG3878812.1"/>
    <property type="molecule type" value="Genomic_DNA"/>
</dbReference>
<organism evidence="2 3">
    <name type="scientific">Nitratidesulfovibrio oxamicus</name>
    <dbReference type="NCBI Taxonomy" id="32016"/>
    <lineage>
        <taxon>Bacteria</taxon>
        <taxon>Pseudomonadati</taxon>
        <taxon>Thermodesulfobacteriota</taxon>
        <taxon>Desulfovibrionia</taxon>
        <taxon>Desulfovibrionales</taxon>
        <taxon>Desulfovibrionaceae</taxon>
        <taxon>Nitratidesulfovibrio</taxon>
    </lineage>
</organism>
<evidence type="ECO:0000313" key="3">
    <source>
        <dbReference type="Proteomes" id="UP001194469"/>
    </source>
</evidence>
<feature type="domain" description="DUF2087" evidence="1">
    <location>
        <begin position="145"/>
        <end position="214"/>
    </location>
</feature>
<accession>A0ABS0J8M4</accession>
<dbReference type="RefSeq" id="WP_196610636.1">
    <property type="nucleotide sequence ID" value="NZ_VRYY01000734.1"/>
</dbReference>
<protein>
    <submittedName>
        <fullName evidence="2">DUF2087 domain-containing protein</fullName>
    </submittedName>
</protein>